<dbReference type="GO" id="GO:0016052">
    <property type="term" value="P:carbohydrate catabolic process"/>
    <property type="evidence" value="ECO:0007669"/>
    <property type="project" value="TreeGrafter"/>
</dbReference>
<dbReference type="AlphaFoldDB" id="A0A2A5S624"/>
<keyword evidence="3" id="KW-0326">Glycosidase</keyword>
<keyword evidence="2" id="KW-0378">Hydrolase</keyword>
<dbReference type="GO" id="GO:0005829">
    <property type="term" value="C:cytosol"/>
    <property type="evidence" value="ECO:0007669"/>
    <property type="project" value="TreeGrafter"/>
</dbReference>
<dbReference type="Gene3D" id="3.20.20.80">
    <property type="entry name" value="Glycosidases"/>
    <property type="match status" value="1"/>
</dbReference>
<comment type="similarity">
    <text evidence="1 4">Belongs to the glycosyl hydrolase 1 family.</text>
</comment>
<comment type="caution">
    <text evidence="5">The sequence shown here is derived from an EMBL/GenBank/DDBJ whole genome shotgun (WGS) entry which is preliminary data.</text>
</comment>
<dbReference type="InterPro" id="IPR017853">
    <property type="entry name" value="GH"/>
</dbReference>
<evidence type="ECO:0000256" key="1">
    <source>
        <dbReference type="ARBA" id="ARBA00010838"/>
    </source>
</evidence>
<dbReference type="Proteomes" id="UP000218282">
    <property type="component" value="Unassembled WGS sequence"/>
</dbReference>
<dbReference type="PROSITE" id="PS00653">
    <property type="entry name" value="GLYCOSYL_HYDROL_F1_2"/>
    <property type="match status" value="1"/>
</dbReference>
<dbReference type="InterPro" id="IPR033132">
    <property type="entry name" value="GH_1_N_CS"/>
</dbReference>
<protein>
    <submittedName>
        <fullName evidence="5">6-phospho-beta-glucosidase</fullName>
    </submittedName>
</protein>
<evidence type="ECO:0000256" key="4">
    <source>
        <dbReference type="RuleBase" id="RU003690"/>
    </source>
</evidence>
<proteinExistence type="inferred from homology"/>
<dbReference type="RefSeq" id="WP_096813572.1">
    <property type="nucleotide sequence ID" value="NZ_JXJW01000001.1"/>
</dbReference>
<dbReference type="Pfam" id="PF00232">
    <property type="entry name" value="Glyco_hydro_1"/>
    <property type="match status" value="1"/>
</dbReference>
<dbReference type="PANTHER" id="PTHR10353">
    <property type="entry name" value="GLYCOSYL HYDROLASE"/>
    <property type="match status" value="1"/>
</dbReference>
<evidence type="ECO:0000313" key="5">
    <source>
        <dbReference type="EMBL" id="PCS08914.1"/>
    </source>
</evidence>
<evidence type="ECO:0000313" key="6">
    <source>
        <dbReference type="Proteomes" id="UP000218282"/>
    </source>
</evidence>
<dbReference type="EMBL" id="JXJW01000001">
    <property type="protein sequence ID" value="PCS08914.1"/>
    <property type="molecule type" value="Genomic_DNA"/>
</dbReference>
<dbReference type="InterPro" id="IPR001360">
    <property type="entry name" value="Glyco_hydro_1"/>
</dbReference>
<dbReference type="GO" id="GO:0008422">
    <property type="term" value="F:beta-glucosidase activity"/>
    <property type="evidence" value="ECO:0007669"/>
    <property type="project" value="TreeGrafter"/>
</dbReference>
<evidence type="ECO:0000256" key="2">
    <source>
        <dbReference type="ARBA" id="ARBA00022801"/>
    </source>
</evidence>
<keyword evidence="6" id="KW-1185">Reference proteome</keyword>
<gene>
    <name evidence="5" type="ORF">RU86_GL000150</name>
</gene>
<reference evidence="5 6" key="1">
    <citation type="submission" date="2014-12" db="EMBL/GenBank/DDBJ databases">
        <title>Draft genome sequences of 10 type strains of Lactococcus.</title>
        <authorList>
            <person name="Sun Z."/>
            <person name="Zhong Z."/>
            <person name="Liu W."/>
            <person name="Zhang W."/>
            <person name="Zhang H."/>
        </authorList>
    </citation>
    <scope>NUCLEOTIDE SEQUENCE [LARGE SCALE GENOMIC DNA]</scope>
    <source>
        <strain evidence="5 6">DSM 6634</strain>
    </source>
</reference>
<name>A0A2A5S624_9LACT</name>
<evidence type="ECO:0000256" key="3">
    <source>
        <dbReference type="ARBA" id="ARBA00023295"/>
    </source>
</evidence>
<accession>A0A2A5S624</accession>
<organism evidence="5 6">
    <name type="scientific">Pseudolactococcus piscium</name>
    <dbReference type="NCBI Taxonomy" id="1364"/>
    <lineage>
        <taxon>Bacteria</taxon>
        <taxon>Bacillati</taxon>
        <taxon>Bacillota</taxon>
        <taxon>Bacilli</taxon>
        <taxon>Lactobacillales</taxon>
        <taxon>Streptococcaceae</taxon>
        <taxon>Pseudolactococcus</taxon>
    </lineage>
</organism>
<dbReference type="FunFam" id="3.20.20.80:FF:000004">
    <property type="entry name" value="Beta-glucosidase 6-phospho-beta-glucosidase"/>
    <property type="match status" value="1"/>
</dbReference>
<dbReference type="PANTHER" id="PTHR10353:SF296">
    <property type="entry name" value="6-PHOSPHO-BETA-GLUCOSIDASE"/>
    <property type="match status" value="1"/>
</dbReference>
<sequence length="481" mass="54558">MTAVFKEGFLWGGAISANQAEGAWNVGGKGISTSDISTGGKFGQSKTITPIIDENTFYPSHEAIQHYDRYKEDIALFAEMGFKVFRFSINWTRIFPNGDETEPNEVGLQHYEDVIDECLKYGIEPLITISHYEVPFGLTKKCNAWVSRDMIDYFLNYCRAIFTRYQGKVKYWLTFNEINSATEPMGAFLNQGILNDLENPTAFMAQPDIPQQRYQGLHHMFVASALAVKMAKEIDANYQIGNMMIYMASYPLTSNPDDILLNQAYNQVNNYFCTDVQAKGRYPFYAKKLFKEKGIELVVAPEDEAILREGTVDFISFSYYMSTCQSSDQSIESGEGNILGGVLNPYLTASDWGWQIDPKGLRYALNDLYERYDLPLMVVENGLGAKDEIAADGSINDDYRIDYLRQHIQQMAEAVKDGVDLIAYTPWGCIDLVSASTGEYAKRYGFIYVEKYDDNTGDFARLKKKSFDWYKDVIASNGEIL</sequence>
<dbReference type="PRINTS" id="PR00131">
    <property type="entry name" value="GLHYDRLASE1"/>
</dbReference>
<dbReference type="SUPFAM" id="SSF51445">
    <property type="entry name" value="(Trans)glycosidases"/>
    <property type="match status" value="1"/>
</dbReference>